<proteinExistence type="predicted"/>
<evidence type="ECO:0000313" key="2">
    <source>
        <dbReference type="Proteomes" id="UP000441557"/>
    </source>
</evidence>
<dbReference type="EMBL" id="WJMZ01000002">
    <property type="protein sequence ID" value="MRG83353.1"/>
    <property type="molecule type" value="Genomic_DNA"/>
</dbReference>
<gene>
    <name evidence="1" type="ORF">GIX80_02925</name>
</gene>
<dbReference type="AlphaFoldDB" id="A0AB36ABR2"/>
<dbReference type="Proteomes" id="UP000441557">
    <property type="component" value="Unassembled WGS sequence"/>
</dbReference>
<accession>A0AB36ABR2</accession>
<protein>
    <recommendedName>
        <fullName evidence="3">Glycosyltransferase family 8 protein</fullName>
    </recommendedName>
</protein>
<dbReference type="CDD" id="cd04194">
    <property type="entry name" value="GT8_A4GalT_like"/>
    <property type="match status" value="1"/>
</dbReference>
<dbReference type="Gene3D" id="3.90.550.10">
    <property type="entry name" value="Spore Coat Polysaccharide Biosynthesis Protein SpsA, Chain A"/>
    <property type="match status" value="1"/>
</dbReference>
<dbReference type="InterPro" id="IPR029044">
    <property type="entry name" value="Nucleotide-diphossugar_trans"/>
</dbReference>
<comment type="caution">
    <text evidence="1">The sequence shown here is derived from an EMBL/GenBank/DDBJ whole genome shotgun (WGS) entry which is preliminary data.</text>
</comment>
<dbReference type="PANTHER" id="PTHR11183">
    <property type="entry name" value="GLYCOGENIN SUBFAMILY MEMBER"/>
    <property type="match status" value="1"/>
</dbReference>
<evidence type="ECO:0008006" key="3">
    <source>
        <dbReference type="Google" id="ProtNLM"/>
    </source>
</evidence>
<organism evidence="1 2">
    <name type="scientific">Limosilactobacillus reuteri</name>
    <name type="common">Lactobacillus reuteri</name>
    <dbReference type="NCBI Taxonomy" id="1598"/>
    <lineage>
        <taxon>Bacteria</taxon>
        <taxon>Bacillati</taxon>
        <taxon>Bacillota</taxon>
        <taxon>Bacilli</taxon>
        <taxon>Lactobacillales</taxon>
        <taxon>Lactobacillaceae</taxon>
        <taxon>Limosilactobacillus</taxon>
    </lineage>
</organism>
<dbReference type="InterPro" id="IPR002495">
    <property type="entry name" value="Glyco_trans_8"/>
</dbReference>
<sequence>MSSIIKTITMKRSFSLMVQINFVLSGDYDYINQIETTAKSIIYHHHRAKIYIINKDIPQEWFFNINNHLRKIGSRLINLRIDANLLKNEHVSQPQINEMSYGRILIPDLINEDRVLYLDSDIIVEDDLSELFTMDLSNHPLAAITDVLYTDQFNSGVLLFNMPVIKEIPNIVDKMLKAGIDDKLTEGDQSVLNHFFKKTYLHLPLKYNLTIGYDFLCTYYSGYNHDYWNKTNINGKIIHFTSPSKPWHQFSTSRYRNKWWEYHNLSWTEVCQHLSLPKVLDYQEDGRIFIMTNSEDVKDLERLVKALPKWTFNIGAFTNMGEKLTRLIRYSNIHLYPSIVRPVVDQLIKTSDCYLDINYGEKNEKVLAKFQETGKPIISFDEVNSNFKNKSNYHSFKNNNIEDVINQIKRYRNKA</sequence>
<reference evidence="1 2" key="1">
    <citation type="submission" date="2019-11" db="EMBL/GenBank/DDBJ databases">
        <title>Draft genome sequence of 12 host-associated Lactobacillus reuteri rodent strains.</title>
        <authorList>
            <person name="Zhang S."/>
            <person name="Ozcam M."/>
            <person name="Van Pijkeren J.P."/>
        </authorList>
    </citation>
    <scope>NUCLEOTIDE SEQUENCE [LARGE SCALE GENOMIC DNA]</scope>
    <source>
        <strain evidence="1 2">L1604-1</strain>
    </source>
</reference>
<dbReference type="InterPro" id="IPR050587">
    <property type="entry name" value="GNT1/Glycosyltrans_8"/>
</dbReference>
<dbReference type="SUPFAM" id="SSF53448">
    <property type="entry name" value="Nucleotide-diphospho-sugar transferases"/>
    <property type="match status" value="1"/>
</dbReference>
<evidence type="ECO:0000313" key="1">
    <source>
        <dbReference type="EMBL" id="MRG83353.1"/>
    </source>
</evidence>
<name>A0AB36ABR2_LIMRT</name>
<dbReference type="GO" id="GO:0016757">
    <property type="term" value="F:glycosyltransferase activity"/>
    <property type="evidence" value="ECO:0007669"/>
    <property type="project" value="InterPro"/>
</dbReference>
<dbReference type="Pfam" id="PF01501">
    <property type="entry name" value="Glyco_transf_8"/>
    <property type="match status" value="1"/>
</dbReference>